<feature type="region of interest" description="Disordered" evidence="1">
    <location>
        <begin position="1"/>
        <end position="34"/>
    </location>
</feature>
<dbReference type="EMBL" id="JBBXJM010000001">
    <property type="protein sequence ID" value="KAL1413698.1"/>
    <property type="molecule type" value="Genomic_DNA"/>
</dbReference>
<evidence type="ECO:0000313" key="2">
    <source>
        <dbReference type="EMBL" id="KAL1413698.1"/>
    </source>
</evidence>
<sequence length="256" mass="28144">MTDRSDAVPPPSSRVTPPRPPRNPDRTPEKTVTPQQKAYIVRRTSWAWRDVLLTGPPFKAFGRVYPPEVDVATLAELLIQELQDIIMEPDVPYDADVDGRLDALRDAIIEHRYDDIAELAFGLGLPNPSGLGWARSVASSGAIAARISTASDHPTISDTYHATMLWLGERISAAHAQAHLPTSAWSAEHRARALALNAAGLESASSVNIGEFVRLMLDAGVVTLNDVHLRHNALREVLVARVAWLREMLEDEEEEA</sequence>
<dbReference type="Proteomes" id="UP001565368">
    <property type="component" value="Unassembled WGS sequence"/>
</dbReference>
<dbReference type="GeneID" id="95982523"/>
<evidence type="ECO:0000256" key="1">
    <source>
        <dbReference type="SAM" id="MobiDB-lite"/>
    </source>
</evidence>
<evidence type="ECO:0000313" key="3">
    <source>
        <dbReference type="Proteomes" id="UP001565368"/>
    </source>
</evidence>
<feature type="compositionally biased region" description="Pro residues" evidence="1">
    <location>
        <begin position="8"/>
        <end position="21"/>
    </location>
</feature>
<organism evidence="2 3">
    <name type="scientific">Vanrija albida</name>
    <dbReference type="NCBI Taxonomy" id="181172"/>
    <lineage>
        <taxon>Eukaryota</taxon>
        <taxon>Fungi</taxon>
        <taxon>Dikarya</taxon>
        <taxon>Basidiomycota</taxon>
        <taxon>Agaricomycotina</taxon>
        <taxon>Tremellomycetes</taxon>
        <taxon>Trichosporonales</taxon>
        <taxon>Trichosporonaceae</taxon>
        <taxon>Vanrija</taxon>
    </lineage>
</organism>
<accession>A0ABR3QG46</accession>
<name>A0ABR3QG46_9TREE</name>
<reference evidence="2 3" key="1">
    <citation type="submission" date="2023-08" db="EMBL/GenBank/DDBJ databases">
        <title>Annotated Genome Sequence of Vanrija albida AlHP1.</title>
        <authorList>
            <person name="Herzog R."/>
        </authorList>
    </citation>
    <scope>NUCLEOTIDE SEQUENCE [LARGE SCALE GENOMIC DNA]</scope>
    <source>
        <strain evidence="2 3">AlHP1</strain>
    </source>
</reference>
<dbReference type="RefSeq" id="XP_069213642.1">
    <property type="nucleotide sequence ID" value="XM_069350098.1"/>
</dbReference>
<gene>
    <name evidence="2" type="ORF">Q8F55_001480</name>
</gene>
<comment type="caution">
    <text evidence="2">The sequence shown here is derived from an EMBL/GenBank/DDBJ whole genome shotgun (WGS) entry which is preliminary data.</text>
</comment>
<keyword evidence="3" id="KW-1185">Reference proteome</keyword>
<protein>
    <submittedName>
        <fullName evidence="2">Uncharacterized protein</fullName>
    </submittedName>
</protein>
<proteinExistence type="predicted"/>